<accession>A0A1I8F5Y8</accession>
<dbReference type="AlphaFoldDB" id="A0A1I8F5Y8"/>
<protein>
    <submittedName>
        <fullName evidence="2">BLUF domain-containing protein</fullName>
    </submittedName>
</protein>
<sequence>MPELNPTDRCRFFYSLTGAPAMQLLHCRNVAPAAAAVRAEDRQLMGTAEAVLRVFGGCSSRHQSLGAVMVFVDSAMQQSLAAGDQFICSVLRSIAEVPQQRSLMVLWCLEAASSAQLLAWLPRAAQQSIFCFGGAGRRNGACASGTVS</sequence>
<evidence type="ECO:0000313" key="1">
    <source>
        <dbReference type="Proteomes" id="UP000095280"/>
    </source>
</evidence>
<organism evidence="1 2">
    <name type="scientific">Macrostomum lignano</name>
    <dbReference type="NCBI Taxonomy" id="282301"/>
    <lineage>
        <taxon>Eukaryota</taxon>
        <taxon>Metazoa</taxon>
        <taxon>Spiralia</taxon>
        <taxon>Lophotrochozoa</taxon>
        <taxon>Platyhelminthes</taxon>
        <taxon>Rhabditophora</taxon>
        <taxon>Macrostomorpha</taxon>
        <taxon>Macrostomida</taxon>
        <taxon>Macrostomidae</taxon>
        <taxon>Macrostomum</taxon>
    </lineage>
</organism>
<proteinExistence type="predicted"/>
<keyword evidence="1" id="KW-1185">Reference proteome</keyword>
<name>A0A1I8F5Y8_9PLAT</name>
<reference evidence="2" key="1">
    <citation type="submission" date="2016-11" db="UniProtKB">
        <authorList>
            <consortium name="WormBaseParasite"/>
        </authorList>
    </citation>
    <scope>IDENTIFICATION</scope>
</reference>
<evidence type="ECO:0000313" key="2">
    <source>
        <dbReference type="WBParaSite" id="maker-unitig_21132-snap-gene-0.3-mRNA-1"/>
    </source>
</evidence>
<dbReference type="Proteomes" id="UP000095280">
    <property type="component" value="Unplaced"/>
</dbReference>
<dbReference type="WBParaSite" id="maker-unitig_21132-snap-gene-0.3-mRNA-1">
    <property type="protein sequence ID" value="maker-unitig_21132-snap-gene-0.3-mRNA-1"/>
    <property type="gene ID" value="maker-unitig_21132-snap-gene-0.3"/>
</dbReference>